<accession>A0A2S6NDE8</accession>
<feature type="domain" description="Glycosyl transferase family 1" evidence="1">
    <location>
        <begin position="1"/>
        <end position="58"/>
    </location>
</feature>
<sequence>MAMAKPVICSITGTTTDYVRHSETGLLVPPHDPAAFQAAIRRVLDNPAEAERLGTAARGFVEQELSMAAFTRRMAAAIRTVAGESNQPA</sequence>
<evidence type="ECO:0000313" key="2">
    <source>
        <dbReference type="EMBL" id="PPQ32639.1"/>
    </source>
</evidence>
<dbReference type="AlphaFoldDB" id="A0A2S6NDE8"/>
<dbReference type="PANTHER" id="PTHR12526">
    <property type="entry name" value="GLYCOSYLTRANSFERASE"/>
    <property type="match status" value="1"/>
</dbReference>
<evidence type="ECO:0000259" key="1">
    <source>
        <dbReference type="Pfam" id="PF00534"/>
    </source>
</evidence>
<evidence type="ECO:0000313" key="3">
    <source>
        <dbReference type="Proteomes" id="UP000239724"/>
    </source>
</evidence>
<dbReference type="SUPFAM" id="SSF53756">
    <property type="entry name" value="UDP-Glycosyltransferase/glycogen phosphorylase"/>
    <property type="match status" value="1"/>
</dbReference>
<organism evidence="2 3">
    <name type="scientific">Rhodopila globiformis</name>
    <name type="common">Rhodopseudomonas globiformis</name>
    <dbReference type="NCBI Taxonomy" id="1071"/>
    <lineage>
        <taxon>Bacteria</taxon>
        <taxon>Pseudomonadati</taxon>
        <taxon>Pseudomonadota</taxon>
        <taxon>Alphaproteobacteria</taxon>
        <taxon>Acetobacterales</taxon>
        <taxon>Acetobacteraceae</taxon>
        <taxon>Rhodopila</taxon>
    </lineage>
</organism>
<comment type="caution">
    <text evidence="2">The sequence shown here is derived from an EMBL/GenBank/DDBJ whole genome shotgun (WGS) entry which is preliminary data.</text>
</comment>
<keyword evidence="3" id="KW-1185">Reference proteome</keyword>
<dbReference type="Proteomes" id="UP000239724">
    <property type="component" value="Unassembled WGS sequence"/>
</dbReference>
<protein>
    <recommendedName>
        <fullName evidence="1">Glycosyl transferase family 1 domain-containing protein</fullName>
    </recommendedName>
</protein>
<dbReference type="EMBL" id="NHRY01000164">
    <property type="protein sequence ID" value="PPQ32639.1"/>
    <property type="molecule type" value="Genomic_DNA"/>
</dbReference>
<dbReference type="Pfam" id="PF00534">
    <property type="entry name" value="Glycos_transf_1"/>
    <property type="match status" value="1"/>
</dbReference>
<name>A0A2S6NDE8_RHOGL</name>
<proteinExistence type="predicted"/>
<reference evidence="2 3" key="1">
    <citation type="journal article" date="2018" name="Arch. Microbiol.">
        <title>New insights into the metabolic potential of the phototrophic purple bacterium Rhodopila globiformis DSM 161(T) from its draft genome sequence and evidence for a vanadium-dependent nitrogenase.</title>
        <authorList>
            <person name="Imhoff J.F."/>
            <person name="Rahn T."/>
            <person name="Kunzel S."/>
            <person name="Neulinger S.C."/>
        </authorList>
    </citation>
    <scope>NUCLEOTIDE SEQUENCE [LARGE SCALE GENOMIC DNA]</scope>
    <source>
        <strain evidence="2 3">DSM 161</strain>
    </source>
</reference>
<dbReference type="PANTHER" id="PTHR12526:SF590">
    <property type="entry name" value="ALPHA-MALTOSE-1-PHOSPHATE SYNTHASE"/>
    <property type="match status" value="1"/>
</dbReference>
<gene>
    <name evidence="2" type="ORF">CCS01_15490</name>
</gene>
<dbReference type="InterPro" id="IPR001296">
    <property type="entry name" value="Glyco_trans_1"/>
</dbReference>
<dbReference type="Gene3D" id="3.40.50.2000">
    <property type="entry name" value="Glycogen Phosphorylase B"/>
    <property type="match status" value="1"/>
</dbReference>
<dbReference type="GO" id="GO:0016757">
    <property type="term" value="F:glycosyltransferase activity"/>
    <property type="evidence" value="ECO:0007669"/>
    <property type="project" value="InterPro"/>
</dbReference>